<evidence type="ECO:0008006" key="4">
    <source>
        <dbReference type="Google" id="ProtNLM"/>
    </source>
</evidence>
<sequence length="386" mass="42914">MSPVDNNLPSHAKSKGHLALSSPSSRIAVRSSPAFGFLDKRAPRRTMNGFAFVPRPFPPPALTDVPLEYIIDQLRRLAPHYWSKPETSDFVPLDTKAAATTSGLSSDITSSSYSQPSIASLVSLEHQHDDPALRPAPRMVMQLHMDYLCAHSALLRGLLSGASPFDLIDSPPSSPLSLPQSRSSLVSNDSRSRRSSLSTPLFPYLLPSPPTRPMICLPVPDPASFRLLVHYIYFGSTSFIEDALDAGTLSWEGLARNVEYLGLGSEIKVFLGRWYGRWRCRRSAPGYDSDSNDELDNDNVYDDDDDDNFGQELELPPMNMSTATSPTVFDPDEEYYKADDEDFTKSPDPPRGRQRTPRRLGHSCSDPGLHSSRHQEKIRVPRGRSR</sequence>
<feature type="region of interest" description="Disordered" evidence="1">
    <location>
        <begin position="172"/>
        <end position="197"/>
    </location>
</feature>
<accession>J4H460</accession>
<dbReference type="AlphaFoldDB" id="J4H460"/>
<name>J4H460_9APHY</name>
<dbReference type="GeneID" id="24099340"/>
<dbReference type="Proteomes" id="UP000006352">
    <property type="component" value="Unassembled WGS sequence"/>
</dbReference>
<dbReference type="HOGENOM" id="CLU_068729_0_0_1"/>
<feature type="compositionally biased region" description="Acidic residues" evidence="1">
    <location>
        <begin position="290"/>
        <end position="309"/>
    </location>
</feature>
<feature type="region of interest" description="Disordered" evidence="1">
    <location>
        <begin position="285"/>
        <end position="386"/>
    </location>
</feature>
<gene>
    <name evidence="2" type="ORF">FIBRA_06608</name>
</gene>
<dbReference type="InParanoid" id="J4H460"/>
<proteinExistence type="predicted"/>
<reference evidence="2 3" key="1">
    <citation type="journal article" date="2012" name="Appl. Environ. Microbiol.">
        <title>Short-read sequencing for genomic analysis of the brown rot fungus Fibroporia radiculosa.</title>
        <authorList>
            <person name="Tang J.D."/>
            <person name="Perkins A.D."/>
            <person name="Sonstegard T.S."/>
            <person name="Schroeder S.G."/>
            <person name="Burgess S.C."/>
            <person name="Diehl S.V."/>
        </authorList>
    </citation>
    <scope>NUCLEOTIDE SEQUENCE [LARGE SCALE GENOMIC DNA]</scope>
    <source>
        <strain evidence="2 3">TFFH 294</strain>
    </source>
</reference>
<feature type="compositionally biased region" description="Low complexity" evidence="1">
    <location>
        <begin position="172"/>
        <end position="189"/>
    </location>
</feature>
<feature type="compositionally biased region" description="Basic residues" evidence="1">
    <location>
        <begin position="352"/>
        <end position="361"/>
    </location>
</feature>
<evidence type="ECO:0000313" key="2">
    <source>
        <dbReference type="EMBL" id="CCM04429.1"/>
    </source>
</evidence>
<evidence type="ECO:0000313" key="3">
    <source>
        <dbReference type="Proteomes" id="UP000006352"/>
    </source>
</evidence>
<feature type="compositionally biased region" description="Basic and acidic residues" evidence="1">
    <location>
        <begin position="334"/>
        <end position="351"/>
    </location>
</feature>
<dbReference type="OrthoDB" id="3366352at2759"/>
<keyword evidence="3" id="KW-1185">Reference proteome</keyword>
<evidence type="ECO:0000256" key="1">
    <source>
        <dbReference type="SAM" id="MobiDB-lite"/>
    </source>
</evidence>
<dbReference type="EMBL" id="HE797156">
    <property type="protein sequence ID" value="CCM04429.1"/>
    <property type="molecule type" value="Genomic_DNA"/>
</dbReference>
<feature type="region of interest" description="Disordered" evidence="1">
    <location>
        <begin position="1"/>
        <end position="24"/>
    </location>
</feature>
<dbReference type="RefSeq" id="XP_012183712.1">
    <property type="nucleotide sequence ID" value="XM_012328322.1"/>
</dbReference>
<protein>
    <recommendedName>
        <fullName evidence="4">BTB domain-containing protein</fullName>
    </recommendedName>
</protein>
<organism evidence="2 3">
    <name type="scientific">Fibroporia radiculosa</name>
    <dbReference type="NCBI Taxonomy" id="599839"/>
    <lineage>
        <taxon>Eukaryota</taxon>
        <taxon>Fungi</taxon>
        <taxon>Dikarya</taxon>
        <taxon>Basidiomycota</taxon>
        <taxon>Agaricomycotina</taxon>
        <taxon>Agaricomycetes</taxon>
        <taxon>Polyporales</taxon>
        <taxon>Fibroporiaceae</taxon>
        <taxon>Fibroporia</taxon>
    </lineage>
</organism>